<dbReference type="AlphaFoldDB" id="A0AAE3JNM2"/>
<evidence type="ECO:0000313" key="2">
    <source>
        <dbReference type="Proteomes" id="UP001199795"/>
    </source>
</evidence>
<gene>
    <name evidence="1" type="ORF">L3X37_03340</name>
</gene>
<dbReference type="Proteomes" id="UP001199795">
    <property type="component" value="Unassembled WGS sequence"/>
</dbReference>
<protein>
    <submittedName>
        <fullName evidence="1">Uncharacterized protein</fullName>
    </submittedName>
</protein>
<proteinExistence type="predicted"/>
<sequence>METLVKPKTTQKIDLINGVFTASEASDIINSVLKVKINFHKISRLSITEGNDKEECIYDNKRINELINEQHIAKEFFSQARLNGKKLKMRSVIQIEMED</sequence>
<reference evidence="1" key="1">
    <citation type="submission" date="2022-01" db="EMBL/GenBank/DDBJ databases">
        <title>Draft genome sequence of Sabulilitoribacter arenilitoris KCTC 52401.</title>
        <authorList>
            <person name="Oh J.-S."/>
        </authorList>
    </citation>
    <scope>NUCLEOTIDE SEQUENCE</scope>
    <source>
        <strain evidence="1">HMF6543</strain>
    </source>
</reference>
<comment type="caution">
    <text evidence="1">The sequence shown here is derived from an EMBL/GenBank/DDBJ whole genome shotgun (WGS) entry which is preliminary data.</text>
</comment>
<accession>A0AAE3JNM2</accession>
<keyword evidence="2" id="KW-1185">Reference proteome</keyword>
<name>A0AAE3JNM2_9FLAO</name>
<dbReference type="EMBL" id="JAKKDU010000003">
    <property type="protein sequence ID" value="MCF7567400.1"/>
    <property type="molecule type" value="Genomic_DNA"/>
</dbReference>
<evidence type="ECO:0000313" key="1">
    <source>
        <dbReference type="EMBL" id="MCF7567400.1"/>
    </source>
</evidence>
<organism evidence="1 2">
    <name type="scientific">Wocania arenilitoris</name>
    <dbReference type="NCBI Taxonomy" id="2044858"/>
    <lineage>
        <taxon>Bacteria</taxon>
        <taxon>Pseudomonadati</taxon>
        <taxon>Bacteroidota</taxon>
        <taxon>Flavobacteriia</taxon>
        <taxon>Flavobacteriales</taxon>
        <taxon>Flavobacteriaceae</taxon>
        <taxon>Wocania</taxon>
    </lineage>
</organism>
<dbReference type="RefSeq" id="WP_237238759.1">
    <property type="nucleotide sequence ID" value="NZ_JAKKDU010000003.1"/>
</dbReference>